<comment type="caution">
    <text evidence="1">The sequence shown here is derived from an EMBL/GenBank/DDBJ whole genome shotgun (WGS) entry which is preliminary data.</text>
</comment>
<dbReference type="AlphaFoldDB" id="A0A2T5J6T7"/>
<sequence length="144" mass="16396">MTCKHKFNYFIIITIMLTCLITACKQKSTPVRLTLSKDRKSITVSGLSEIELNGIARDSMPMEAWQSLLAVTKSDTADTASFEPVLIGRYSIANHLIIFTPDSGFKKDVHYNARFYLLNEDDGPLDMVFKHRKLGQPAYIEMRF</sequence>
<evidence type="ECO:0000313" key="1">
    <source>
        <dbReference type="EMBL" id="PTQ94863.1"/>
    </source>
</evidence>
<reference evidence="1 2" key="1">
    <citation type="submission" date="2018-04" db="EMBL/GenBank/DDBJ databases">
        <title>Genomic Encyclopedia of Archaeal and Bacterial Type Strains, Phase II (KMG-II): from individual species to whole genera.</title>
        <authorList>
            <person name="Goeker M."/>
        </authorList>
    </citation>
    <scope>NUCLEOTIDE SEQUENCE [LARGE SCALE GENOMIC DNA]</scope>
    <source>
        <strain evidence="1 2">DSM 26809</strain>
    </source>
</reference>
<proteinExistence type="predicted"/>
<protein>
    <recommendedName>
        <fullName evidence="3">Lipoprotein</fullName>
    </recommendedName>
</protein>
<dbReference type="PROSITE" id="PS51257">
    <property type="entry name" value="PROKAR_LIPOPROTEIN"/>
    <property type="match status" value="1"/>
</dbReference>
<name>A0A2T5J6T7_9SPHI</name>
<keyword evidence="2" id="KW-1185">Reference proteome</keyword>
<dbReference type="EMBL" id="QAOQ01000006">
    <property type="protein sequence ID" value="PTQ94863.1"/>
    <property type="molecule type" value="Genomic_DNA"/>
</dbReference>
<evidence type="ECO:0000313" key="2">
    <source>
        <dbReference type="Proteomes" id="UP000244168"/>
    </source>
</evidence>
<gene>
    <name evidence="1" type="ORF">C8P68_10673</name>
</gene>
<evidence type="ECO:0008006" key="3">
    <source>
        <dbReference type="Google" id="ProtNLM"/>
    </source>
</evidence>
<organism evidence="1 2">
    <name type="scientific">Mucilaginibacter yixingensis</name>
    <dbReference type="NCBI Taxonomy" id="1295612"/>
    <lineage>
        <taxon>Bacteria</taxon>
        <taxon>Pseudomonadati</taxon>
        <taxon>Bacteroidota</taxon>
        <taxon>Sphingobacteriia</taxon>
        <taxon>Sphingobacteriales</taxon>
        <taxon>Sphingobacteriaceae</taxon>
        <taxon>Mucilaginibacter</taxon>
    </lineage>
</organism>
<dbReference type="Proteomes" id="UP000244168">
    <property type="component" value="Unassembled WGS sequence"/>
</dbReference>
<accession>A0A2T5J6T7</accession>